<sequence>MIFLEFLRSLRTFSPTWKIFAFFLGWVLLWLPILVPLALWLRWNPLKAATPQQKIPLVLSLYALLPVLFWGTIHFAQLLPSQIGFSSPTSFTLHLALGLLIGFAGVCLAYTPQWLNRWLHWDFAALKQALILAVPLLVLGLIVGVAEEFVFRGFLLHQLQLQVALPIAIAVSSLIFALSHLLWEGREGLPQLPGLTLMGIVLAITAWAIDGEVGLACGLHAGWVWALATLDSAQLTQQTEAAPLWITGKQGQVLTGLAGLSLLTLTGLGILSYGLLT</sequence>
<evidence type="ECO:0000313" key="3">
    <source>
        <dbReference type="EMBL" id="HFM98259.1"/>
    </source>
</evidence>
<dbReference type="Pfam" id="PF02517">
    <property type="entry name" value="Rce1-like"/>
    <property type="match status" value="1"/>
</dbReference>
<evidence type="ECO:0000256" key="1">
    <source>
        <dbReference type="SAM" id="Phobius"/>
    </source>
</evidence>
<keyword evidence="1" id="KW-1133">Transmembrane helix</keyword>
<keyword evidence="3" id="KW-0645">Protease</keyword>
<keyword evidence="1" id="KW-0812">Transmembrane</keyword>
<feature type="transmembrane region" description="Helical" evidence="1">
    <location>
        <begin position="55"/>
        <end position="79"/>
    </location>
</feature>
<proteinExistence type="predicted"/>
<feature type="transmembrane region" description="Helical" evidence="1">
    <location>
        <begin position="20"/>
        <end position="43"/>
    </location>
</feature>
<comment type="caution">
    <text evidence="3">The sequence shown here is derived from an EMBL/GenBank/DDBJ whole genome shotgun (WGS) entry which is preliminary data.</text>
</comment>
<keyword evidence="3" id="KW-0378">Hydrolase</keyword>
<gene>
    <name evidence="3" type="ORF">ENR64_10985</name>
</gene>
<reference evidence="3" key="1">
    <citation type="journal article" date="2020" name="mSystems">
        <title>Genome- and Community-Level Interaction Insights into Carbon Utilization and Element Cycling Functions of Hydrothermarchaeota in Hydrothermal Sediment.</title>
        <authorList>
            <person name="Zhou Z."/>
            <person name="Liu Y."/>
            <person name="Xu W."/>
            <person name="Pan J."/>
            <person name="Luo Z.H."/>
            <person name="Li M."/>
        </authorList>
    </citation>
    <scope>NUCLEOTIDE SEQUENCE [LARGE SCALE GENOMIC DNA]</scope>
    <source>
        <strain evidence="3">SpSt-418</strain>
    </source>
</reference>
<keyword evidence="1" id="KW-0472">Membrane</keyword>
<feature type="domain" description="CAAX prenyl protease 2/Lysostaphin resistance protein A-like" evidence="2">
    <location>
        <begin position="133"/>
        <end position="225"/>
    </location>
</feature>
<name>A0A7C3PFH4_9CYAN</name>
<feature type="transmembrane region" description="Helical" evidence="1">
    <location>
        <begin position="91"/>
        <end position="111"/>
    </location>
</feature>
<protein>
    <submittedName>
        <fullName evidence="3">CPBP family intramembrane metalloprotease</fullName>
    </submittedName>
</protein>
<dbReference type="AlphaFoldDB" id="A0A7C3PFH4"/>
<dbReference type="GO" id="GO:0006508">
    <property type="term" value="P:proteolysis"/>
    <property type="evidence" value="ECO:0007669"/>
    <property type="project" value="UniProtKB-KW"/>
</dbReference>
<feature type="transmembrane region" description="Helical" evidence="1">
    <location>
        <begin position="192"/>
        <end position="209"/>
    </location>
</feature>
<dbReference type="InterPro" id="IPR003675">
    <property type="entry name" value="Rce1/LyrA-like_dom"/>
</dbReference>
<evidence type="ECO:0000259" key="2">
    <source>
        <dbReference type="Pfam" id="PF02517"/>
    </source>
</evidence>
<dbReference type="PANTHER" id="PTHR39430">
    <property type="entry name" value="MEMBRANE-ASSOCIATED PROTEASE-RELATED"/>
    <property type="match status" value="1"/>
</dbReference>
<keyword evidence="3" id="KW-0482">Metalloprotease</keyword>
<organism evidence="3">
    <name type="scientific">Oscillatoriales cyanobacterium SpSt-418</name>
    <dbReference type="NCBI Taxonomy" id="2282169"/>
    <lineage>
        <taxon>Bacteria</taxon>
        <taxon>Bacillati</taxon>
        <taxon>Cyanobacteriota</taxon>
        <taxon>Cyanophyceae</taxon>
        <taxon>Oscillatoriophycideae</taxon>
        <taxon>Oscillatoriales</taxon>
    </lineage>
</organism>
<dbReference type="EMBL" id="DSRU01000160">
    <property type="protein sequence ID" value="HFM98259.1"/>
    <property type="molecule type" value="Genomic_DNA"/>
</dbReference>
<feature type="transmembrane region" description="Helical" evidence="1">
    <location>
        <begin position="123"/>
        <end position="143"/>
    </location>
</feature>
<feature type="transmembrane region" description="Helical" evidence="1">
    <location>
        <begin position="163"/>
        <end position="183"/>
    </location>
</feature>
<dbReference type="PANTHER" id="PTHR39430:SF1">
    <property type="entry name" value="PROTEASE"/>
    <property type="match status" value="1"/>
</dbReference>
<dbReference type="GO" id="GO:0004175">
    <property type="term" value="F:endopeptidase activity"/>
    <property type="evidence" value="ECO:0007669"/>
    <property type="project" value="UniProtKB-ARBA"/>
</dbReference>
<feature type="transmembrane region" description="Helical" evidence="1">
    <location>
        <begin position="253"/>
        <end position="276"/>
    </location>
</feature>
<accession>A0A7C3PFH4</accession>
<dbReference type="GO" id="GO:0008237">
    <property type="term" value="F:metallopeptidase activity"/>
    <property type="evidence" value="ECO:0007669"/>
    <property type="project" value="UniProtKB-KW"/>
</dbReference>
<dbReference type="GO" id="GO:0080120">
    <property type="term" value="P:CAAX-box protein maturation"/>
    <property type="evidence" value="ECO:0007669"/>
    <property type="project" value="UniProtKB-ARBA"/>
</dbReference>